<dbReference type="Pfam" id="PF01105">
    <property type="entry name" value="EMP24_GP25L"/>
    <property type="match status" value="1"/>
</dbReference>
<comment type="similarity">
    <text evidence="2">Belongs to the EMP24/GP25L family.</text>
</comment>
<comment type="caution">
    <text evidence="10">The sequence shown here is derived from an EMBL/GenBank/DDBJ whole genome shotgun (WGS) entry which is preliminary data.</text>
</comment>
<keyword evidence="6 7" id="KW-0472">Membrane</keyword>
<feature type="domain" description="GOLD" evidence="9">
    <location>
        <begin position="22"/>
        <end position="212"/>
    </location>
</feature>
<keyword evidence="5 7" id="KW-1133">Transmembrane helix</keyword>
<dbReference type="PANTHER" id="PTHR22811">
    <property type="entry name" value="TRANSMEMBRANE EMP24 DOMAIN-CONTAINING PROTEIN"/>
    <property type="match status" value="1"/>
</dbReference>
<name>A0A9W8LQT0_9FUNG</name>
<keyword evidence="11" id="KW-1185">Reference proteome</keyword>
<organism evidence="10 11">
    <name type="scientific">Coemansia guatemalensis</name>
    <dbReference type="NCBI Taxonomy" id="2761395"/>
    <lineage>
        <taxon>Eukaryota</taxon>
        <taxon>Fungi</taxon>
        <taxon>Fungi incertae sedis</taxon>
        <taxon>Zoopagomycota</taxon>
        <taxon>Kickxellomycotina</taxon>
        <taxon>Kickxellomycetes</taxon>
        <taxon>Kickxellales</taxon>
        <taxon>Kickxellaceae</taxon>
        <taxon>Coemansia</taxon>
    </lineage>
</organism>
<evidence type="ECO:0000256" key="6">
    <source>
        <dbReference type="ARBA" id="ARBA00023136"/>
    </source>
</evidence>
<evidence type="ECO:0000256" key="4">
    <source>
        <dbReference type="ARBA" id="ARBA00022729"/>
    </source>
</evidence>
<dbReference type="Proteomes" id="UP001140094">
    <property type="component" value="Unassembled WGS sequence"/>
</dbReference>
<evidence type="ECO:0000256" key="2">
    <source>
        <dbReference type="ARBA" id="ARBA00007104"/>
    </source>
</evidence>
<dbReference type="InterPro" id="IPR009038">
    <property type="entry name" value="GOLD_dom"/>
</dbReference>
<dbReference type="GO" id="GO:0016020">
    <property type="term" value="C:membrane"/>
    <property type="evidence" value="ECO:0007669"/>
    <property type="project" value="UniProtKB-SubCell"/>
</dbReference>
<evidence type="ECO:0000256" key="1">
    <source>
        <dbReference type="ARBA" id="ARBA00004479"/>
    </source>
</evidence>
<dbReference type="EMBL" id="JANBUO010002838">
    <property type="protein sequence ID" value="KAJ2793605.1"/>
    <property type="molecule type" value="Genomic_DNA"/>
</dbReference>
<gene>
    <name evidence="10" type="primary">ERV25</name>
    <name evidence="10" type="ORF">H4R20_006493</name>
</gene>
<keyword evidence="4 8" id="KW-0732">Signal</keyword>
<comment type="subcellular location">
    <subcellularLocation>
        <location evidence="1">Membrane</location>
        <topology evidence="1">Single-pass type I membrane protein</topology>
    </subcellularLocation>
</comment>
<keyword evidence="3 7" id="KW-0812">Transmembrane</keyword>
<proteinExistence type="inferred from homology"/>
<dbReference type="OrthoDB" id="759142at2759"/>
<accession>A0A9W8LQT0</accession>
<dbReference type="SMART" id="SM01190">
    <property type="entry name" value="EMP24_GP25L"/>
    <property type="match status" value="1"/>
</dbReference>
<evidence type="ECO:0000256" key="3">
    <source>
        <dbReference type="ARBA" id="ARBA00022692"/>
    </source>
</evidence>
<dbReference type="InterPro" id="IPR015720">
    <property type="entry name" value="Emp24-like"/>
</dbReference>
<evidence type="ECO:0000256" key="8">
    <source>
        <dbReference type="SAM" id="SignalP"/>
    </source>
</evidence>
<feature type="non-terminal residue" evidence="10">
    <location>
        <position position="1"/>
    </location>
</feature>
<dbReference type="AlphaFoldDB" id="A0A9W8LQT0"/>
<evidence type="ECO:0000259" key="9">
    <source>
        <dbReference type="SMART" id="SM01190"/>
    </source>
</evidence>
<protein>
    <submittedName>
        <fullName evidence="10">Vesicle coat component</fullName>
    </submittedName>
</protein>
<evidence type="ECO:0000313" key="10">
    <source>
        <dbReference type="EMBL" id="KAJ2793605.1"/>
    </source>
</evidence>
<feature type="transmembrane region" description="Helical" evidence="7">
    <location>
        <begin position="188"/>
        <end position="207"/>
    </location>
</feature>
<evidence type="ECO:0000313" key="11">
    <source>
        <dbReference type="Proteomes" id="UP001140094"/>
    </source>
</evidence>
<feature type="signal peptide" evidence="8">
    <location>
        <begin position="1"/>
        <end position="22"/>
    </location>
</feature>
<feature type="chain" id="PRO_5040797233" evidence="8">
    <location>
        <begin position="23"/>
        <end position="217"/>
    </location>
</feature>
<evidence type="ECO:0000256" key="7">
    <source>
        <dbReference type="SAM" id="Phobius"/>
    </source>
</evidence>
<sequence>VAQMKALFLISVLLALLATAAAIEFDLPASVEGSGARRCLSQWLPKGTHSKVQAKVLPGFPGQKVSVEIHDDSPHLNQYGARKQVDDVTFRFDTQAHANVIVCFQNILEPGYPSDGRALTIQFKMESGAMAEDFHRVQEEEKLKPMEIELRRLSMSLDDIQDELQYLKQREGTLRDANENMNSRVKTFSLFSIAVLISVAVYQVFYLRHFFQQKKLI</sequence>
<evidence type="ECO:0000256" key="5">
    <source>
        <dbReference type="ARBA" id="ARBA00022989"/>
    </source>
</evidence>
<reference evidence="10" key="1">
    <citation type="submission" date="2022-07" db="EMBL/GenBank/DDBJ databases">
        <title>Phylogenomic reconstructions and comparative analyses of Kickxellomycotina fungi.</title>
        <authorList>
            <person name="Reynolds N.K."/>
            <person name="Stajich J.E."/>
            <person name="Barry K."/>
            <person name="Grigoriev I.V."/>
            <person name="Crous P."/>
            <person name="Smith M.E."/>
        </authorList>
    </citation>
    <scope>NUCLEOTIDE SEQUENCE</scope>
    <source>
        <strain evidence="10">NRRL 1565</strain>
    </source>
</reference>